<dbReference type="InterPro" id="IPR036390">
    <property type="entry name" value="WH_DNA-bd_sf"/>
</dbReference>
<dbReference type="AlphaFoldDB" id="A0A7W2I7Z9"/>
<dbReference type="Proteomes" id="UP000566711">
    <property type="component" value="Unassembled WGS sequence"/>
</dbReference>
<keyword evidence="4" id="KW-0804">Transcription</keyword>
<organism evidence="6 7">
    <name type="scientific">Rugamonas fusca</name>
    <dbReference type="NCBI Taxonomy" id="2758568"/>
    <lineage>
        <taxon>Bacteria</taxon>
        <taxon>Pseudomonadati</taxon>
        <taxon>Pseudomonadota</taxon>
        <taxon>Betaproteobacteria</taxon>
        <taxon>Burkholderiales</taxon>
        <taxon>Oxalobacteraceae</taxon>
        <taxon>Telluria group</taxon>
        <taxon>Rugamonas</taxon>
    </lineage>
</organism>
<protein>
    <submittedName>
        <fullName evidence="6">LysR family transcriptional regulator</fullName>
    </submittedName>
</protein>
<dbReference type="Gene3D" id="1.10.10.10">
    <property type="entry name" value="Winged helix-like DNA-binding domain superfamily/Winged helix DNA-binding domain"/>
    <property type="match status" value="1"/>
</dbReference>
<dbReference type="PROSITE" id="PS50931">
    <property type="entry name" value="HTH_LYSR"/>
    <property type="match status" value="1"/>
</dbReference>
<proteinExistence type="inferred from homology"/>
<dbReference type="InterPro" id="IPR000847">
    <property type="entry name" value="LysR_HTH_N"/>
</dbReference>
<dbReference type="Pfam" id="PF03466">
    <property type="entry name" value="LysR_substrate"/>
    <property type="match status" value="1"/>
</dbReference>
<evidence type="ECO:0000256" key="4">
    <source>
        <dbReference type="ARBA" id="ARBA00023163"/>
    </source>
</evidence>
<accession>A0A7W2I7Z9</accession>
<dbReference type="GO" id="GO:0003677">
    <property type="term" value="F:DNA binding"/>
    <property type="evidence" value="ECO:0007669"/>
    <property type="project" value="UniProtKB-KW"/>
</dbReference>
<keyword evidence="7" id="KW-1185">Reference proteome</keyword>
<evidence type="ECO:0000256" key="3">
    <source>
        <dbReference type="ARBA" id="ARBA00023125"/>
    </source>
</evidence>
<dbReference type="EMBL" id="JACEZS010000014">
    <property type="protein sequence ID" value="MBA5606994.1"/>
    <property type="molecule type" value="Genomic_DNA"/>
</dbReference>
<dbReference type="PANTHER" id="PTHR30118:SF15">
    <property type="entry name" value="TRANSCRIPTIONAL REGULATORY PROTEIN"/>
    <property type="match status" value="1"/>
</dbReference>
<evidence type="ECO:0000256" key="2">
    <source>
        <dbReference type="ARBA" id="ARBA00023015"/>
    </source>
</evidence>
<dbReference type="CDD" id="cd08417">
    <property type="entry name" value="PBP2_Nitroaromatics_like"/>
    <property type="match status" value="1"/>
</dbReference>
<keyword evidence="3" id="KW-0238">DNA-binding</keyword>
<comment type="caution">
    <text evidence="6">The sequence shown here is derived from an EMBL/GenBank/DDBJ whole genome shotgun (WGS) entry which is preliminary data.</text>
</comment>
<feature type="domain" description="HTH lysR-type" evidence="5">
    <location>
        <begin position="7"/>
        <end position="64"/>
    </location>
</feature>
<dbReference type="InterPro" id="IPR050389">
    <property type="entry name" value="LysR-type_TF"/>
</dbReference>
<evidence type="ECO:0000256" key="1">
    <source>
        <dbReference type="ARBA" id="ARBA00009437"/>
    </source>
</evidence>
<comment type="similarity">
    <text evidence="1">Belongs to the LysR transcriptional regulatory family.</text>
</comment>
<dbReference type="SUPFAM" id="SSF53850">
    <property type="entry name" value="Periplasmic binding protein-like II"/>
    <property type="match status" value="1"/>
</dbReference>
<evidence type="ECO:0000259" key="5">
    <source>
        <dbReference type="PROSITE" id="PS50931"/>
    </source>
</evidence>
<dbReference type="SUPFAM" id="SSF46785">
    <property type="entry name" value="Winged helix' DNA-binding domain"/>
    <property type="match status" value="1"/>
</dbReference>
<evidence type="ECO:0000313" key="7">
    <source>
        <dbReference type="Proteomes" id="UP000566711"/>
    </source>
</evidence>
<dbReference type="InterPro" id="IPR037402">
    <property type="entry name" value="YidZ_PBP2"/>
</dbReference>
<name>A0A7W2I7Z9_9BURK</name>
<sequence length="328" mass="36960">MSTDGRIDLNLFRVLDAIYQQGGITAAARALHLTQPAVTHALNRLREHFGDPLFVRQGNRIVPTERTLAVIDTVQSHLHGLQGTLHSEAEVQPETLDVEMKLGARDMLESMTLPALAAAFSREAPRLRLASRRVPLDEVERALASGQLDLVFERRLRVGPRVASAYMFDETHVVVMRRDHPLAHGTPSRDDYFAARHVCVSTLGEPNTLDVLLGNDGRHRQIHLYCQHHFAACQIAASGDLLLTLPRIYALRLAELLPIVVKPLPLRVKPYQIFAYWHEMRDADRVHQWFRERAIQVVREAAMAAMPSGSRTEPTLSRIRLAQRKSSV</sequence>
<dbReference type="GO" id="GO:0003700">
    <property type="term" value="F:DNA-binding transcription factor activity"/>
    <property type="evidence" value="ECO:0007669"/>
    <property type="project" value="InterPro"/>
</dbReference>
<dbReference type="Pfam" id="PF00126">
    <property type="entry name" value="HTH_1"/>
    <property type="match status" value="1"/>
</dbReference>
<reference evidence="6 7" key="1">
    <citation type="submission" date="2020-07" db="EMBL/GenBank/DDBJ databases">
        <title>Novel species isolated from subtropical streams in China.</title>
        <authorList>
            <person name="Lu H."/>
        </authorList>
    </citation>
    <scope>NUCLEOTIDE SEQUENCE [LARGE SCALE GENOMIC DNA]</scope>
    <source>
        <strain evidence="6 7">FT3S</strain>
    </source>
</reference>
<dbReference type="PANTHER" id="PTHR30118">
    <property type="entry name" value="HTH-TYPE TRANSCRIPTIONAL REGULATOR LEUO-RELATED"/>
    <property type="match status" value="1"/>
</dbReference>
<dbReference type="PRINTS" id="PR00039">
    <property type="entry name" value="HTHLYSR"/>
</dbReference>
<dbReference type="Gene3D" id="3.40.190.10">
    <property type="entry name" value="Periplasmic binding protein-like II"/>
    <property type="match status" value="2"/>
</dbReference>
<dbReference type="InterPro" id="IPR005119">
    <property type="entry name" value="LysR_subst-bd"/>
</dbReference>
<keyword evidence="2" id="KW-0805">Transcription regulation</keyword>
<dbReference type="RefSeq" id="WP_182219217.1">
    <property type="nucleotide sequence ID" value="NZ_JACEZS010000014.1"/>
</dbReference>
<dbReference type="InterPro" id="IPR036388">
    <property type="entry name" value="WH-like_DNA-bd_sf"/>
</dbReference>
<gene>
    <name evidence="6" type="ORF">H3H36_16680</name>
</gene>
<evidence type="ECO:0000313" key="6">
    <source>
        <dbReference type="EMBL" id="MBA5606994.1"/>
    </source>
</evidence>